<organism evidence="2 3">
    <name type="scientific">Rarobacter incanus</name>
    <dbReference type="NCBI Taxonomy" id="153494"/>
    <lineage>
        <taxon>Bacteria</taxon>
        <taxon>Bacillati</taxon>
        <taxon>Actinomycetota</taxon>
        <taxon>Actinomycetes</taxon>
        <taxon>Micrococcales</taxon>
        <taxon>Rarobacteraceae</taxon>
        <taxon>Rarobacter</taxon>
    </lineage>
</organism>
<dbReference type="Proteomes" id="UP000316181">
    <property type="component" value="Unassembled WGS sequence"/>
</dbReference>
<gene>
    <name evidence="2" type="ORF">FB389_1229</name>
</gene>
<comment type="caution">
    <text evidence="2">The sequence shown here is derived from an EMBL/GenBank/DDBJ whole genome shotgun (WGS) entry which is preliminary data.</text>
</comment>
<dbReference type="InterPro" id="IPR045970">
    <property type="entry name" value="DUF5926"/>
</dbReference>
<reference evidence="2 3" key="1">
    <citation type="submission" date="2019-06" db="EMBL/GenBank/DDBJ databases">
        <title>Sequencing the genomes of 1000 actinobacteria strains.</title>
        <authorList>
            <person name="Klenk H.-P."/>
        </authorList>
    </citation>
    <scope>NUCLEOTIDE SEQUENCE [LARGE SCALE GENOMIC DNA]</scope>
    <source>
        <strain evidence="2 3">DSM 10596</strain>
    </source>
</reference>
<accession>A0A542SPL1</accession>
<name>A0A542SPL1_9MICO</name>
<evidence type="ECO:0000313" key="3">
    <source>
        <dbReference type="Proteomes" id="UP000316181"/>
    </source>
</evidence>
<proteinExistence type="predicted"/>
<dbReference type="AlphaFoldDB" id="A0A542SPL1"/>
<dbReference type="Pfam" id="PF19348">
    <property type="entry name" value="DUF5926"/>
    <property type="match status" value="1"/>
</dbReference>
<sequence>MADMSAQSSVDFVLRPFEGIPAEPDLVAMREIIPAATAVATLAKEYGGREITFVTSLPESWPALHRTDGAVLIALQTHAGSGDLSRDLADRILAALELEPGTPIVNQTIPGPGPRLQDILDLTKPIDIHVHDNFDFWLDPTVERSKELDASLKEAADAIIETVQLKSVPHAFWCRMGAREFLRWSFAQDEEKVLDALARLHVKRESTIGGGKYIGAFRASGISIPVWELPRGSEAEDIEEAAAEFLPKFTAAIDDDSALDVYQRRARAGIVARQKTLR</sequence>
<evidence type="ECO:0000259" key="1">
    <source>
        <dbReference type="Pfam" id="PF19348"/>
    </source>
</evidence>
<keyword evidence="3" id="KW-1185">Reference proteome</keyword>
<dbReference type="EMBL" id="VFNV01000001">
    <property type="protein sequence ID" value="TQK76546.1"/>
    <property type="molecule type" value="Genomic_DNA"/>
</dbReference>
<protein>
    <recommendedName>
        <fullName evidence="1">DUF5926 domain-containing protein</fullName>
    </recommendedName>
</protein>
<feature type="domain" description="DUF5926" evidence="1">
    <location>
        <begin position="16"/>
        <end position="278"/>
    </location>
</feature>
<evidence type="ECO:0000313" key="2">
    <source>
        <dbReference type="EMBL" id="TQK76546.1"/>
    </source>
</evidence>